<reference evidence="4" key="2">
    <citation type="submission" date="2016-04" db="EMBL/GenBank/DDBJ databases">
        <title>First Complete Genome Sequence of a Subdivision 6 Acidobacterium.</title>
        <authorList>
            <person name="Huang S."/>
            <person name="Vieira S."/>
            <person name="Bunk B."/>
            <person name="Riedel T."/>
            <person name="Sproeer C."/>
            <person name="Overmann J."/>
        </authorList>
    </citation>
    <scope>NUCLEOTIDE SEQUENCE [LARGE SCALE GENOMIC DNA]</scope>
    <source>
        <strain evidence="4">DSM 100886 HEG_-6_39</strain>
    </source>
</reference>
<keyword evidence="4" id="KW-1185">Reference proteome</keyword>
<dbReference type="Pfam" id="PF00501">
    <property type="entry name" value="AMP-binding"/>
    <property type="match status" value="1"/>
</dbReference>
<feature type="domain" description="Phospholipid/glycerol acyltransferase" evidence="2">
    <location>
        <begin position="718"/>
        <end position="851"/>
    </location>
</feature>
<protein>
    <submittedName>
        <fullName evidence="3">Long-chain-fatty-acid--CoA ligase</fullName>
        <ecNumber evidence="3">6.2.1.3</ecNumber>
    </submittedName>
</protein>
<dbReference type="InterPro" id="IPR042099">
    <property type="entry name" value="ANL_N_sf"/>
</dbReference>
<evidence type="ECO:0000313" key="3">
    <source>
        <dbReference type="EMBL" id="AMY12333.1"/>
    </source>
</evidence>
<proteinExistence type="predicted"/>
<dbReference type="SUPFAM" id="SSF69593">
    <property type="entry name" value="Glycerol-3-phosphate (1)-acyltransferase"/>
    <property type="match status" value="1"/>
</dbReference>
<dbReference type="InterPro" id="IPR002123">
    <property type="entry name" value="Plipid/glycerol_acylTrfase"/>
</dbReference>
<dbReference type="EC" id="6.2.1.3" evidence="3"/>
<dbReference type="InterPro" id="IPR000873">
    <property type="entry name" value="AMP-dep_synth/lig_dom"/>
</dbReference>
<dbReference type="InterPro" id="IPR025110">
    <property type="entry name" value="AMP-bd_C"/>
</dbReference>
<dbReference type="PANTHER" id="PTHR24096">
    <property type="entry name" value="LONG-CHAIN-FATTY-ACID--COA LIGASE"/>
    <property type="match status" value="1"/>
</dbReference>
<feature type="region of interest" description="Disordered" evidence="1">
    <location>
        <begin position="615"/>
        <end position="660"/>
    </location>
</feature>
<keyword evidence="3" id="KW-0436">Ligase</keyword>
<dbReference type="CDD" id="cd07989">
    <property type="entry name" value="LPLAT_AGPAT-like"/>
    <property type="match status" value="1"/>
</dbReference>
<dbReference type="SUPFAM" id="SSF56801">
    <property type="entry name" value="Acetyl-CoA synthetase-like"/>
    <property type="match status" value="1"/>
</dbReference>
<dbReference type="InterPro" id="IPR009081">
    <property type="entry name" value="PP-bd_ACP"/>
</dbReference>
<dbReference type="PATRIC" id="fig|1813736.3.peg.5893"/>
<accession>A0A143PVY7</accession>
<feature type="compositionally biased region" description="Basic and acidic residues" evidence="1">
    <location>
        <begin position="642"/>
        <end position="651"/>
    </location>
</feature>
<evidence type="ECO:0000313" key="4">
    <source>
        <dbReference type="Proteomes" id="UP000076079"/>
    </source>
</evidence>
<dbReference type="STRING" id="1855912.LuPra_05606"/>
<dbReference type="Gene3D" id="3.40.50.12780">
    <property type="entry name" value="N-terminal domain of ligase-like"/>
    <property type="match status" value="1"/>
</dbReference>
<dbReference type="InterPro" id="IPR045851">
    <property type="entry name" value="AMP-bd_C_sf"/>
</dbReference>
<sequence>MATAAPARATLIDFFHDATKRTGPFLVHDDGYRTWTFRYDEVGTAARRLAARLHATGLVKGDAVVLWGENRPEWIVAFWACLLRGIVVVPIDYRSAPSLVDRIAAVVSARLLLIGEDVDASAVTVDAPRWPLTAILREEAHASADVDDAPPVAITADDTAEIIFTSGATAEPKGVIITHRNVLANIVPIEREMAKYLRYIGPFSPIRFLNLLPLSHMFGQAMAAFVPPMLGGTVVFMRSLAPADVVRQISARRISVLVCVPKILDVLREHVRHAFPETRALQPPADSGLAALPKEKWYRRWWRFRRVHRAFGLKFWSAVVGAAPLDPALEEFWGGLGFLVVQGYGLTETAPIVTLNHPLHARKGTVGKPIHGVDVKIAEDGEILVRGDNVSQGYVGGTSDSARTLEDGWLHTGDIGSLDEQGRLSILGRKKEMIVTPDGLNVFPEDVERALLAQPGVRDAAVVGRRWDGEERVHAVVVLDDPESLPHVVQHANATLADHQKIRSASQWTGTDLPRTEGTRKLKRTALRAWVESGEQANARPVTGEDALRHVLARFAKGRDDVGDDTTLEALALSSLERVELLMALEQQFQTIVDEGAFAAARTVGDLRRLVGDGGLPAAADQGTPATPRVRSGRPSTVAKATVDKSGRSSRESAVGEAPSTIDTLREGLDDFPSWNRALLPSWVRRVSQATWILPIGRLFAWVRASGLEHLAGLEGPVVFAANHQSHMDTPVVLMALPRRWRAHTAVAMAKEFFTPHFHPAGQPLHRRVTNGLNYYLASLFFNAFPIPQRGAGTRHTLRYIGQLFEEGQSLLIFPEGKRTMAGEINEFRAGIGMIGAKLGVPVVPIRLVGADRLLHQKARFPTPGRVTVRFGPPIYLHGDDYAALARQVEAAVRALD</sequence>
<dbReference type="EMBL" id="CP015136">
    <property type="protein sequence ID" value="AMY12333.1"/>
    <property type="molecule type" value="Genomic_DNA"/>
</dbReference>
<dbReference type="Pfam" id="PF01553">
    <property type="entry name" value="Acyltransferase"/>
    <property type="match status" value="1"/>
</dbReference>
<gene>
    <name evidence="3" type="primary">lcfB_4</name>
    <name evidence="3" type="ORF">LuPra_05606</name>
</gene>
<dbReference type="Gene3D" id="1.10.1200.10">
    <property type="entry name" value="ACP-like"/>
    <property type="match status" value="1"/>
</dbReference>
<dbReference type="Pfam" id="PF00550">
    <property type="entry name" value="PP-binding"/>
    <property type="match status" value="1"/>
</dbReference>
<dbReference type="RefSeq" id="WP_162472850.1">
    <property type="nucleotide sequence ID" value="NZ_CP015136.1"/>
</dbReference>
<dbReference type="Pfam" id="PF13193">
    <property type="entry name" value="AMP-binding_C"/>
    <property type="match status" value="1"/>
</dbReference>
<reference evidence="3 4" key="1">
    <citation type="journal article" date="2016" name="Genome Announc.">
        <title>First Complete Genome Sequence of a Subdivision 6 Acidobacterium Strain.</title>
        <authorList>
            <person name="Huang S."/>
            <person name="Vieira S."/>
            <person name="Bunk B."/>
            <person name="Riedel T."/>
            <person name="Sproer C."/>
            <person name="Overmann J."/>
        </authorList>
    </citation>
    <scope>NUCLEOTIDE SEQUENCE [LARGE SCALE GENOMIC DNA]</scope>
    <source>
        <strain evidence="4">DSM 100886 HEG_-6_39</strain>
    </source>
</reference>
<dbReference type="AlphaFoldDB" id="A0A143PVY7"/>
<evidence type="ECO:0000259" key="2">
    <source>
        <dbReference type="SMART" id="SM00563"/>
    </source>
</evidence>
<dbReference type="KEGG" id="abac:LuPra_05606"/>
<dbReference type="GO" id="GO:0016746">
    <property type="term" value="F:acyltransferase activity"/>
    <property type="evidence" value="ECO:0007669"/>
    <property type="project" value="InterPro"/>
</dbReference>
<dbReference type="SMART" id="SM00563">
    <property type="entry name" value="PlsC"/>
    <property type="match status" value="1"/>
</dbReference>
<dbReference type="Proteomes" id="UP000076079">
    <property type="component" value="Chromosome"/>
</dbReference>
<dbReference type="SUPFAM" id="SSF47336">
    <property type="entry name" value="ACP-like"/>
    <property type="match status" value="1"/>
</dbReference>
<evidence type="ECO:0000256" key="1">
    <source>
        <dbReference type="SAM" id="MobiDB-lite"/>
    </source>
</evidence>
<dbReference type="Gene3D" id="3.30.300.30">
    <property type="match status" value="1"/>
</dbReference>
<dbReference type="InterPro" id="IPR036736">
    <property type="entry name" value="ACP-like_sf"/>
</dbReference>
<dbReference type="GO" id="GO:0004467">
    <property type="term" value="F:long-chain fatty acid-CoA ligase activity"/>
    <property type="evidence" value="ECO:0007669"/>
    <property type="project" value="UniProtKB-EC"/>
</dbReference>
<organism evidence="3 4">
    <name type="scientific">Luteitalea pratensis</name>
    <dbReference type="NCBI Taxonomy" id="1855912"/>
    <lineage>
        <taxon>Bacteria</taxon>
        <taxon>Pseudomonadati</taxon>
        <taxon>Acidobacteriota</taxon>
        <taxon>Vicinamibacteria</taxon>
        <taxon>Vicinamibacterales</taxon>
        <taxon>Vicinamibacteraceae</taxon>
        <taxon>Luteitalea</taxon>
    </lineage>
</organism>
<name>A0A143PVY7_LUTPR</name>